<gene>
    <name evidence="1" type="ORF">D5086_0000094410</name>
</gene>
<evidence type="ECO:0000313" key="1">
    <source>
        <dbReference type="EMBL" id="TKS09314.1"/>
    </source>
</evidence>
<comment type="caution">
    <text evidence="1">The sequence shown here is derived from an EMBL/GenBank/DDBJ whole genome shotgun (WGS) entry which is preliminary data.</text>
</comment>
<dbReference type="EMBL" id="RCHU01000274">
    <property type="protein sequence ID" value="TKS09314.1"/>
    <property type="molecule type" value="Genomic_DNA"/>
</dbReference>
<sequence>MHPLSLRLPNTRAPCGLWGLSLKGKAGGEDIPAGAGFWLFHMGKSRDLGCSIIILARQGCAPRGHGESPRVDSDEPTEAICSYLTRLLSAVRILPPGCGDRVLRKNCDSVLYFTAGCEVSACPVLTPDSGDRS</sequence>
<accession>A0A4U5QFK5</accession>
<name>A0A4U5QFK5_POPAL</name>
<protein>
    <submittedName>
        <fullName evidence="1">Uncharacterized protein</fullName>
    </submittedName>
</protein>
<reference evidence="1" key="1">
    <citation type="submission" date="2018-10" db="EMBL/GenBank/DDBJ databases">
        <title>Population genomic analysis revealed the cold adaptation of white poplar.</title>
        <authorList>
            <person name="Liu Y.-J."/>
        </authorList>
    </citation>
    <scope>NUCLEOTIDE SEQUENCE [LARGE SCALE GENOMIC DNA]</scope>
    <source>
        <strain evidence="1">PAL-ZL1</strain>
    </source>
</reference>
<dbReference type="AlphaFoldDB" id="A0A4U5QFK5"/>
<organism evidence="1">
    <name type="scientific">Populus alba</name>
    <name type="common">White poplar</name>
    <dbReference type="NCBI Taxonomy" id="43335"/>
    <lineage>
        <taxon>Eukaryota</taxon>
        <taxon>Viridiplantae</taxon>
        <taxon>Streptophyta</taxon>
        <taxon>Embryophyta</taxon>
        <taxon>Tracheophyta</taxon>
        <taxon>Spermatophyta</taxon>
        <taxon>Magnoliopsida</taxon>
        <taxon>eudicotyledons</taxon>
        <taxon>Gunneridae</taxon>
        <taxon>Pentapetalae</taxon>
        <taxon>rosids</taxon>
        <taxon>fabids</taxon>
        <taxon>Malpighiales</taxon>
        <taxon>Salicaceae</taxon>
        <taxon>Saliceae</taxon>
        <taxon>Populus</taxon>
    </lineage>
</organism>
<proteinExistence type="predicted"/>